<sequence>MMAMAREEAALIATDAAVAARNSLQAEAGAAARAAGAEAALALNPLAVRTAAEASAKQAMQGTETSVFQGLTHATPPVPGSAGTITSTTSTVTTTVLAESSAAMATATTTTTTTTTTALSGALRSATAEVAAAARGAHPERGGSTVISQILEAEGSATVKEALSNASETGAEAVGGNVVQIAEALLEGQPVSLRGAGAVGQQ</sequence>
<dbReference type="GeneID" id="95987188"/>
<name>A0ABR3PWN8_9TREE</name>
<dbReference type="Proteomes" id="UP001565368">
    <property type="component" value="Unassembled WGS sequence"/>
</dbReference>
<dbReference type="EMBL" id="JBBXJM010000005">
    <property type="protein sequence ID" value="KAL1406741.1"/>
    <property type="molecule type" value="Genomic_DNA"/>
</dbReference>
<gene>
    <name evidence="1" type="ORF">Q8F55_006145</name>
</gene>
<evidence type="ECO:0008006" key="3">
    <source>
        <dbReference type="Google" id="ProtNLM"/>
    </source>
</evidence>
<comment type="caution">
    <text evidence="1">The sequence shown here is derived from an EMBL/GenBank/DDBJ whole genome shotgun (WGS) entry which is preliminary data.</text>
</comment>
<accession>A0ABR3PWN8</accession>
<protein>
    <recommendedName>
        <fullName evidence="3">SMP domain-containing protein</fullName>
    </recommendedName>
</protein>
<keyword evidence="2" id="KW-1185">Reference proteome</keyword>
<evidence type="ECO:0000313" key="2">
    <source>
        <dbReference type="Proteomes" id="UP001565368"/>
    </source>
</evidence>
<dbReference type="RefSeq" id="XP_069206685.1">
    <property type="nucleotide sequence ID" value="XM_069354614.1"/>
</dbReference>
<evidence type="ECO:0000313" key="1">
    <source>
        <dbReference type="EMBL" id="KAL1406741.1"/>
    </source>
</evidence>
<organism evidence="1 2">
    <name type="scientific">Vanrija albida</name>
    <dbReference type="NCBI Taxonomy" id="181172"/>
    <lineage>
        <taxon>Eukaryota</taxon>
        <taxon>Fungi</taxon>
        <taxon>Dikarya</taxon>
        <taxon>Basidiomycota</taxon>
        <taxon>Agaricomycotina</taxon>
        <taxon>Tremellomycetes</taxon>
        <taxon>Trichosporonales</taxon>
        <taxon>Trichosporonaceae</taxon>
        <taxon>Vanrija</taxon>
    </lineage>
</organism>
<reference evidence="1 2" key="1">
    <citation type="submission" date="2023-08" db="EMBL/GenBank/DDBJ databases">
        <title>Annotated Genome Sequence of Vanrija albida AlHP1.</title>
        <authorList>
            <person name="Herzog R."/>
        </authorList>
    </citation>
    <scope>NUCLEOTIDE SEQUENCE [LARGE SCALE GENOMIC DNA]</scope>
    <source>
        <strain evidence="1 2">AlHP1</strain>
    </source>
</reference>
<proteinExistence type="predicted"/>